<organism evidence="1 2">
    <name type="scientific">Shinella kummerowiae</name>
    <dbReference type="NCBI Taxonomy" id="417745"/>
    <lineage>
        <taxon>Bacteria</taxon>
        <taxon>Pseudomonadati</taxon>
        <taxon>Pseudomonadota</taxon>
        <taxon>Alphaproteobacteria</taxon>
        <taxon>Hyphomicrobiales</taxon>
        <taxon>Rhizobiaceae</taxon>
        <taxon>Shinella</taxon>
    </lineage>
</organism>
<proteinExistence type="predicted"/>
<keyword evidence="2" id="KW-1185">Reference proteome</keyword>
<accession>A0A6N8SBR4</accession>
<reference evidence="1 2" key="1">
    <citation type="submission" date="2019-12" db="EMBL/GenBank/DDBJ databases">
        <title>Shinella kummerowiae sp. nov., a symbiotic bacterium isolated from root nodules of the herbal legume Kummerowia stipulacea.</title>
        <authorList>
            <person name="Gao J."/>
        </authorList>
    </citation>
    <scope>NUCLEOTIDE SEQUENCE [LARGE SCALE GENOMIC DNA]</scope>
    <source>
        <strain evidence="1 2">CCBAU 25048</strain>
    </source>
</reference>
<evidence type="ECO:0000313" key="1">
    <source>
        <dbReference type="EMBL" id="MXN46053.1"/>
    </source>
</evidence>
<dbReference type="Proteomes" id="UP000435802">
    <property type="component" value="Unassembled WGS sequence"/>
</dbReference>
<name>A0A6N8SBR4_9HYPH</name>
<sequence length="74" mass="8615">MNSLGFREIRAWRKERDLPKLLPWQMDAILAMDMKRRSVEAEKVNVAVDEPKAEVSKRPLTSRLFDALFASKVK</sequence>
<protein>
    <submittedName>
        <fullName evidence="1">Uncharacterized protein</fullName>
    </submittedName>
</protein>
<evidence type="ECO:0000313" key="2">
    <source>
        <dbReference type="Proteomes" id="UP000435802"/>
    </source>
</evidence>
<gene>
    <name evidence="1" type="ORF">GR138_12715</name>
</gene>
<dbReference type="EMBL" id="WUMK01000004">
    <property type="protein sequence ID" value="MXN46053.1"/>
    <property type="molecule type" value="Genomic_DNA"/>
</dbReference>
<comment type="caution">
    <text evidence="1">The sequence shown here is derived from an EMBL/GenBank/DDBJ whole genome shotgun (WGS) entry which is preliminary data.</text>
</comment>
<dbReference type="AlphaFoldDB" id="A0A6N8SBR4"/>